<dbReference type="Pfam" id="PF00679">
    <property type="entry name" value="EFG_C"/>
    <property type="match status" value="1"/>
</dbReference>
<dbReference type="Pfam" id="PF14492">
    <property type="entry name" value="EFG_III"/>
    <property type="match status" value="1"/>
</dbReference>
<evidence type="ECO:0000313" key="6">
    <source>
        <dbReference type="Proteomes" id="UP000272942"/>
    </source>
</evidence>
<dbReference type="InterPro" id="IPR041095">
    <property type="entry name" value="EFG_II"/>
</dbReference>
<evidence type="ECO:0000256" key="2">
    <source>
        <dbReference type="ARBA" id="ARBA00022917"/>
    </source>
</evidence>
<reference evidence="5 6" key="2">
    <citation type="submission" date="2018-11" db="EMBL/GenBank/DDBJ databases">
        <authorList>
            <consortium name="Pathogen Informatics"/>
        </authorList>
    </citation>
    <scope>NUCLEOTIDE SEQUENCE [LARGE SCALE GENOMIC DNA]</scope>
    <source>
        <strain evidence="5 6">Egypt</strain>
    </source>
</reference>
<dbReference type="InterPro" id="IPR035647">
    <property type="entry name" value="EFG_III/V"/>
</dbReference>
<dbReference type="GO" id="GO:0032543">
    <property type="term" value="P:mitochondrial translation"/>
    <property type="evidence" value="ECO:0007669"/>
    <property type="project" value="TreeGrafter"/>
</dbReference>
<feature type="domain" description="Elongation factor EFG" evidence="4">
    <location>
        <begin position="536"/>
        <end position="641"/>
    </location>
</feature>
<dbReference type="GO" id="GO:0005739">
    <property type="term" value="C:mitochondrion"/>
    <property type="evidence" value="ECO:0007669"/>
    <property type="project" value="TreeGrafter"/>
</dbReference>
<dbReference type="SUPFAM" id="SSF50447">
    <property type="entry name" value="Translation proteins"/>
    <property type="match status" value="1"/>
</dbReference>
<dbReference type="InterPro" id="IPR035649">
    <property type="entry name" value="EFG_V"/>
</dbReference>
<dbReference type="PANTHER" id="PTHR43261:SF1">
    <property type="entry name" value="RIBOSOME-RELEASING FACTOR 2, MITOCHONDRIAL"/>
    <property type="match status" value="1"/>
</dbReference>
<evidence type="ECO:0000259" key="4">
    <source>
        <dbReference type="SMART" id="SM00838"/>
    </source>
</evidence>
<evidence type="ECO:0000313" key="5">
    <source>
        <dbReference type="EMBL" id="VDP84928.1"/>
    </source>
</evidence>
<dbReference type="CDD" id="cd16262">
    <property type="entry name" value="EFG_III"/>
    <property type="match status" value="1"/>
</dbReference>
<dbReference type="AlphaFoldDB" id="A0A183AQE6"/>
<keyword evidence="1" id="KW-0547">Nucleotide-binding</keyword>
<dbReference type="Proteomes" id="UP000272942">
    <property type="component" value="Unassembled WGS sequence"/>
</dbReference>
<dbReference type="InterPro" id="IPR009000">
    <property type="entry name" value="Transl_B-barrel_sf"/>
</dbReference>
<keyword evidence="3" id="KW-0342">GTP-binding</keyword>
<keyword evidence="6" id="KW-1185">Reference proteome</keyword>
<dbReference type="Gene3D" id="3.30.70.870">
    <property type="entry name" value="Elongation Factor G (Translational Gtpase), domain 3"/>
    <property type="match status" value="1"/>
</dbReference>
<dbReference type="PANTHER" id="PTHR43261">
    <property type="entry name" value="TRANSLATION ELONGATION FACTOR G-RELATED"/>
    <property type="match status" value="1"/>
</dbReference>
<evidence type="ECO:0000313" key="7">
    <source>
        <dbReference type="WBParaSite" id="ECPE_0000920901-mRNA-1"/>
    </source>
</evidence>
<dbReference type="InterPro" id="IPR009022">
    <property type="entry name" value="EFG_III"/>
</dbReference>
<dbReference type="SUPFAM" id="SSF54980">
    <property type="entry name" value="EF-G C-terminal domain-like"/>
    <property type="match status" value="2"/>
</dbReference>
<dbReference type="Gene3D" id="3.30.70.240">
    <property type="match status" value="1"/>
</dbReference>
<proteinExistence type="predicted"/>
<dbReference type="InterPro" id="IPR000640">
    <property type="entry name" value="EFG_V-like"/>
</dbReference>
<dbReference type="OrthoDB" id="198619at2759"/>
<dbReference type="GO" id="GO:0003924">
    <property type="term" value="F:GTPase activity"/>
    <property type="evidence" value="ECO:0007669"/>
    <property type="project" value="TreeGrafter"/>
</dbReference>
<keyword evidence="2" id="KW-0648">Protein biosynthesis</keyword>
<name>A0A183AQE6_9TREM</name>
<evidence type="ECO:0000256" key="1">
    <source>
        <dbReference type="ARBA" id="ARBA00022741"/>
    </source>
</evidence>
<dbReference type="GO" id="GO:0032790">
    <property type="term" value="P:ribosome disassembly"/>
    <property type="evidence" value="ECO:0007669"/>
    <property type="project" value="TreeGrafter"/>
</dbReference>
<reference evidence="7" key="1">
    <citation type="submission" date="2016-06" db="UniProtKB">
        <authorList>
            <consortium name="WormBaseParasite"/>
        </authorList>
    </citation>
    <scope>IDENTIFICATION</scope>
</reference>
<dbReference type="SMART" id="SM00838">
    <property type="entry name" value="EFG_C"/>
    <property type="match status" value="1"/>
</dbReference>
<dbReference type="Gene3D" id="2.40.30.10">
    <property type="entry name" value="Translation factors"/>
    <property type="match status" value="1"/>
</dbReference>
<dbReference type="CDD" id="cd03713">
    <property type="entry name" value="EFG_mtEFG_C"/>
    <property type="match status" value="1"/>
</dbReference>
<gene>
    <name evidence="5" type="ORF">ECPE_LOCUS9181</name>
</gene>
<dbReference type="Gene3D" id="3.40.50.300">
    <property type="entry name" value="P-loop containing nucleotide triphosphate hydrolases"/>
    <property type="match status" value="1"/>
</dbReference>
<dbReference type="WBParaSite" id="ECPE_0000920901-mRNA-1">
    <property type="protein sequence ID" value="ECPE_0000920901-mRNA-1"/>
    <property type="gene ID" value="ECPE_0000920901"/>
</dbReference>
<dbReference type="SUPFAM" id="SSF52540">
    <property type="entry name" value="P-loop containing nucleoside triphosphate hydrolases"/>
    <property type="match status" value="1"/>
</dbReference>
<accession>A0A183AQE6</accession>
<dbReference type="GO" id="GO:0005525">
    <property type="term" value="F:GTP binding"/>
    <property type="evidence" value="ECO:0007669"/>
    <property type="project" value="UniProtKB-KW"/>
</dbReference>
<dbReference type="Pfam" id="PF22042">
    <property type="entry name" value="EF-G_D2"/>
    <property type="match status" value="1"/>
</dbReference>
<dbReference type="EMBL" id="UZAN01047031">
    <property type="protein sequence ID" value="VDP84928.1"/>
    <property type="molecule type" value="Genomic_DNA"/>
</dbReference>
<sequence length="653" mass="71499">MYSKLRSIIQDWSKCTSPDTPFTIQDFLSHEKHQSTKSACSVSELSPDSIRAAFAARVSLMDSLAHVDEEFADQFLSVDNPETLIPAAVVQQALRRATISGHIVPVLVGSSRQSIGVQPLLDSIVDYLPDPSERGMPGPVQQAMRCLRSRSMGESNESVSNRKTRTLASLSTGPVMLVFKVFFDAHLGPLSLVRIYSGIVHSGAAVTNWSQRITSQTIEKIHSVFQLTGDHREVIERAGPGSIVALAGLQSTRSGDLLGPKLPSGSSSADDDEEWLAEADTETAFTTSHIREPVVYAAIEPASLSTVRNLEHALTCMQREDPSFTARLDSDTGQWAIGGMGDLHLDVVMARLKREYKVDANMGPLLIAYKECPSLASGEEERATTSVCGVGHSSGLVFGQEKVFLIEVVLEASGQKAPQIKFDRNFLGPIDTGGSDEITAGSQGRIRHALRQSCLSVLEIGGPLLRSPVIGVQVTFRRLLVGRQDQLSADTDLNHLDSNQFRLPPRIASAQTVIPLLRASASNAIKNALSRFHSWRLMEPMVQVELRLPVEDKDGQSESLSRFLGDLSSRRADIESVDASEFSQEEKNSEHHKYHVIRAMAPLAELVGYSRTVRTLSSGRAEFHLRLAEYSPVSADHQQELLTQFRWTSPSTV</sequence>
<protein>
    <submittedName>
        <fullName evidence="7">EFG_C domain-containing protein</fullName>
    </submittedName>
</protein>
<dbReference type="InterPro" id="IPR027417">
    <property type="entry name" value="P-loop_NTPase"/>
</dbReference>
<dbReference type="InterPro" id="IPR053905">
    <property type="entry name" value="EF-G-like_DII"/>
</dbReference>
<organism evidence="7">
    <name type="scientific">Echinostoma caproni</name>
    <dbReference type="NCBI Taxonomy" id="27848"/>
    <lineage>
        <taxon>Eukaryota</taxon>
        <taxon>Metazoa</taxon>
        <taxon>Spiralia</taxon>
        <taxon>Lophotrochozoa</taxon>
        <taxon>Platyhelminthes</taxon>
        <taxon>Trematoda</taxon>
        <taxon>Digenea</taxon>
        <taxon>Plagiorchiida</taxon>
        <taxon>Echinostomata</taxon>
        <taxon>Echinostomatoidea</taxon>
        <taxon>Echinostomatidae</taxon>
        <taxon>Echinostoma</taxon>
    </lineage>
</organism>
<evidence type="ECO:0000256" key="3">
    <source>
        <dbReference type="ARBA" id="ARBA00023134"/>
    </source>
</evidence>